<evidence type="ECO:0000313" key="2">
    <source>
        <dbReference type="Proteomes" id="UP000765509"/>
    </source>
</evidence>
<sequence>MGDAAGRGEALLYMLGWKQGIFTWPALFFLPDKRVGQADGIGGTSGAPGIVQDKYCFETQEAIPLAFLMQVRWLQSMLKPGRMFLRCRKTSRTCAVQYSALQTSAWSPLGPDHEKQRKTLLRHPKYLGGNGQSPTGQHAPACFILPW</sequence>
<proteinExistence type="predicted"/>
<protein>
    <submittedName>
        <fullName evidence="1">Uncharacterized protein</fullName>
    </submittedName>
</protein>
<dbReference type="Proteomes" id="UP000765509">
    <property type="component" value="Unassembled WGS sequence"/>
</dbReference>
<dbReference type="EMBL" id="AVOT02000004">
    <property type="protein sequence ID" value="MBW0460334.1"/>
    <property type="molecule type" value="Genomic_DNA"/>
</dbReference>
<comment type="caution">
    <text evidence="1">The sequence shown here is derived from an EMBL/GenBank/DDBJ whole genome shotgun (WGS) entry which is preliminary data.</text>
</comment>
<evidence type="ECO:0000313" key="1">
    <source>
        <dbReference type="EMBL" id="MBW0460334.1"/>
    </source>
</evidence>
<name>A0A9Q3B7X5_9BASI</name>
<keyword evidence="2" id="KW-1185">Reference proteome</keyword>
<organism evidence="1 2">
    <name type="scientific">Austropuccinia psidii MF-1</name>
    <dbReference type="NCBI Taxonomy" id="1389203"/>
    <lineage>
        <taxon>Eukaryota</taxon>
        <taxon>Fungi</taxon>
        <taxon>Dikarya</taxon>
        <taxon>Basidiomycota</taxon>
        <taxon>Pucciniomycotina</taxon>
        <taxon>Pucciniomycetes</taxon>
        <taxon>Pucciniales</taxon>
        <taxon>Sphaerophragmiaceae</taxon>
        <taxon>Austropuccinia</taxon>
    </lineage>
</organism>
<gene>
    <name evidence="1" type="ORF">O181_000049</name>
</gene>
<reference evidence="1" key="1">
    <citation type="submission" date="2021-03" db="EMBL/GenBank/DDBJ databases">
        <title>Draft genome sequence of rust myrtle Austropuccinia psidii MF-1, a brazilian biotype.</title>
        <authorList>
            <person name="Quecine M.C."/>
            <person name="Pachon D.M.R."/>
            <person name="Bonatelli M.L."/>
            <person name="Correr F.H."/>
            <person name="Franceschini L.M."/>
            <person name="Leite T.F."/>
            <person name="Margarido G.R.A."/>
            <person name="Almeida C.A."/>
            <person name="Ferrarezi J.A."/>
            <person name="Labate C.A."/>
        </authorList>
    </citation>
    <scope>NUCLEOTIDE SEQUENCE</scope>
    <source>
        <strain evidence="1">MF-1</strain>
    </source>
</reference>
<accession>A0A9Q3B7X5</accession>
<dbReference type="AlphaFoldDB" id="A0A9Q3B7X5"/>